<reference evidence="1" key="1">
    <citation type="submission" date="2024-03" db="EMBL/GenBank/DDBJ databases">
        <authorList>
            <consortium name="ELIXIR-Norway"/>
            <consortium name="Elixir Norway"/>
        </authorList>
    </citation>
    <scope>NUCLEOTIDE SEQUENCE</scope>
</reference>
<protein>
    <submittedName>
        <fullName evidence="1">Uncharacterized protein</fullName>
    </submittedName>
</protein>
<accession>A0ABP0ZYL5</accession>
<name>A0ABP0ZYL5_9BRYO</name>
<gene>
    <name evidence="1" type="ORF">CSSPJE1EN2_LOCUS25717</name>
</gene>
<organism evidence="1 2">
    <name type="scientific">Sphagnum jensenii</name>
    <dbReference type="NCBI Taxonomy" id="128206"/>
    <lineage>
        <taxon>Eukaryota</taxon>
        <taxon>Viridiplantae</taxon>
        <taxon>Streptophyta</taxon>
        <taxon>Embryophyta</taxon>
        <taxon>Bryophyta</taxon>
        <taxon>Sphagnophytina</taxon>
        <taxon>Sphagnopsida</taxon>
        <taxon>Sphagnales</taxon>
        <taxon>Sphagnaceae</taxon>
        <taxon>Sphagnum</taxon>
    </lineage>
</organism>
<dbReference type="EMBL" id="CAXHBF010000296">
    <property type="protein sequence ID" value="CAK9855785.1"/>
    <property type="molecule type" value="Genomic_DNA"/>
</dbReference>
<evidence type="ECO:0000313" key="1">
    <source>
        <dbReference type="EMBL" id="CAK9855785.1"/>
    </source>
</evidence>
<feature type="non-terminal residue" evidence="1">
    <location>
        <position position="67"/>
    </location>
</feature>
<evidence type="ECO:0000313" key="2">
    <source>
        <dbReference type="Proteomes" id="UP001497522"/>
    </source>
</evidence>
<sequence length="67" mass="7593">MQKSKAVYLDWVTSGFPSRRCRQTTLQGCTYPVWKICSKKEIACFGWNIADIEPVSSVGGYGETRQE</sequence>
<dbReference type="Proteomes" id="UP001497522">
    <property type="component" value="Unassembled WGS sequence"/>
</dbReference>
<proteinExistence type="predicted"/>
<comment type="caution">
    <text evidence="1">The sequence shown here is derived from an EMBL/GenBank/DDBJ whole genome shotgun (WGS) entry which is preliminary data.</text>
</comment>
<keyword evidence="2" id="KW-1185">Reference proteome</keyword>